<dbReference type="InterPro" id="IPR025427">
    <property type="entry name" value="DUF4160"/>
</dbReference>
<gene>
    <name evidence="2" type="ORF">BECKH772A_GA0070896_101187</name>
    <name evidence="1" type="ORF">BECKH772B_GA0070898_101087</name>
    <name evidence="3" type="ORF">BECKH772C_GA0070978_101067</name>
</gene>
<evidence type="ECO:0000313" key="3">
    <source>
        <dbReference type="EMBL" id="VFK02877.1"/>
    </source>
</evidence>
<protein>
    <recommendedName>
        <fullName evidence="4">DUF4160 domain-containing protein</fullName>
    </recommendedName>
</protein>
<evidence type="ECO:0008006" key="4">
    <source>
        <dbReference type="Google" id="ProtNLM"/>
    </source>
</evidence>
<proteinExistence type="predicted"/>
<name>A0A450VDQ0_9GAMM</name>
<dbReference type="EMBL" id="CAADFJ010000106">
    <property type="protein sequence ID" value="VFK02877.1"/>
    <property type="molecule type" value="Genomic_DNA"/>
</dbReference>
<reference evidence="3" key="1">
    <citation type="submission" date="2019-02" db="EMBL/GenBank/DDBJ databases">
        <authorList>
            <person name="Gruber-Vodicka R. H."/>
            <person name="Seah K. B. B."/>
        </authorList>
    </citation>
    <scope>NUCLEOTIDE SEQUENCE</scope>
    <source>
        <strain evidence="3">BECK_SA2B12</strain>
        <strain evidence="2">BECK_SA2B15</strain>
        <strain evidence="1">BECK_SA2B20</strain>
    </source>
</reference>
<accession>A0A450VDQ0</accession>
<dbReference type="EMBL" id="CAADFI010000108">
    <property type="protein sequence ID" value="VFJ97273.1"/>
    <property type="molecule type" value="Genomic_DNA"/>
</dbReference>
<evidence type="ECO:0000313" key="1">
    <source>
        <dbReference type="EMBL" id="VFJ97273.1"/>
    </source>
</evidence>
<sequence length="89" mass="10141">MPTICMFYGIIIRMMFSDNRQHSLPHIHVEYQGGNAVVSLPEGELLEGQLPGKKLKLVQAWVTIHEEELMADWALAVKGEPIFKIEPLR</sequence>
<dbReference type="EMBL" id="CAADFG010000118">
    <property type="protein sequence ID" value="VFJ97308.1"/>
    <property type="molecule type" value="Genomic_DNA"/>
</dbReference>
<evidence type="ECO:0000313" key="2">
    <source>
        <dbReference type="EMBL" id="VFJ97308.1"/>
    </source>
</evidence>
<dbReference type="AlphaFoldDB" id="A0A450VDQ0"/>
<organism evidence="3">
    <name type="scientific">Candidatus Kentrum eta</name>
    <dbReference type="NCBI Taxonomy" id="2126337"/>
    <lineage>
        <taxon>Bacteria</taxon>
        <taxon>Pseudomonadati</taxon>
        <taxon>Pseudomonadota</taxon>
        <taxon>Gammaproteobacteria</taxon>
        <taxon>Candidatus Kentrum</taxon>
    </lineage>
</organism>
<dbReference type="Pfam" id="PF13711">
    <property type="entry name" value="DUF4160"/>
    <property type="match status" value="1"/>
</dbReference>